<evidence type="ECO:0000313" key="5">
    <source>
        <dbReference type="Proteomes" id="UP000541154"/>
    </source>
</evidence>
<evidence type="ECO:0000313" key="4">
    <source>
        <dbReference type="EMBL" id="KAF5861416.1"/>
    </source>
</evidence>
<dbReference type="PANTHER" id="PTHR47840:SF1">
    <property type="entry name" value="ZN(II)2CYS6 TRANSCRIPTION FACTOR (EUROFUNG)"/>
    <property type="match status" value="1"/>
</dbReference>
<keyword evidence="5" id="KW-1185">Reference proteome</keyword>
<name>A0A8H6A401_PETAA</name>
<dbReference type="Proteomes" id="UP000541154">
    <property type="component" value="Unassembled WGS sequence"/>
</dbReference>
<reference evidence="4 5" key="1">
    <citation type="submission" date="2019-04" db="EMBL/GenBank/DDBJ databases">
        <title>Aspergillus burnettii sp. nov., novel species from soil in southeast Queensland.</title>
        <authorList>
            <person name="Gilchrist C.L.M."/>
            <person name="Pitt J.I."/>
            <person name="Lange L."/>
            <person name="Lacey H.J."/>
            <person name="Vuong D."/>
            <person name="Midgley D.J."/>
            <person name="Greenfield P."/>
            <person name="Bradbury M."/>
            <person name="Lacey E."/>
            <person name="Busk P.K."/>
            <person name="Pilgaard B."/>
            <person name="Chooi Y.H."/>
            <person name="Piggott A.M."/>
        </authorList>
    </citation>
    <scope>NUCLEOTIDE SEQUENCE [LARGE SCALE GENOMIC DNA]</scope>
    <source>
        <strain evidence="4 5">FRR 5400</strain>
    </source>
</reference>
<keyword evidence="2" id="KW-0804">Transcription</keyword>
<organism evidence="4 5">
    <name type="scientific">Petromyces alliaceus</name>
    <name type="common">Aspergillus alliaceus</name>
    <dbReference type="NCBI Taxonomy" id="209559"/>
    <lineage>
        <taxon>Eukaryota</taxon>
        <taxon>Fungi</taxon>
        <taxon>Dikarya</taxon>
        <taxon>Ascomycota</taxon>
        <taxon>Pezizomycotina</taxon>
        <taxon>Eurotiomycetes</taxon>
        <taxon>Eurotiomycetidae</taxon>
        <taxon>Eurotiales</taxon>
        <taxon>Aspergillaceae</taxon>
        <taxon>Aspergillus</taxon>
        <taxon>Aspergillus subgen. Circumdati</taxon>
    </lineage>
</organism>
<dbReference type="EMBL" id="SPNV01000100">
    <property type="protein sequence ID" value="KAF5861416.1"/>
    <property type="molecule type" value="Genomic_DNA"/>
</dbReference>
<keyword evidence="1" id="KW-0805">Transcription regulation</keyword>
<evidence type="ECO:0000256" key="3">
    <source>
        <dbReference type="ARBA" id="ARBA00023242"/>
    </source>
</evidence>
<protein>
    <submittedName>
        <fullName evidence="4">Uncharacterized protein</fullName>
    </submittedName>
</protein>
<dbReference type="PANTHER" id="PTHR47840">
    <property type="entry name" value="ZN(II)2CYS6 TRANSCRIPTION FACTOR (EUROFUNG)-RELATED"/>
    <property type="match status" value="1"/>
</dbReference>
<keyword evidence="3" id="KW-0539">Nucleus</keyword>
<gene>
    <name evidence="4" type="ORF">ETB97_000295</name>
</gene>
<accession>A0A8H6A401</accession>
<proteinExistence type="predicted"/>
<comment type="caution">
    <text evidence="4">The sequence shown here is derived from an EMBL/GenBank/DDBJ whole genome shotgun (WGS) entry which is preliminary data.</text>
</comment>
<evidence type="ECO:0000256" key="2">
    <source>
        <dbReference type="ARBA" id="ARBA00023163"/>
    </source>
</evidence>
<sequence>MVDIVQSRCHRWQTLCKAFALCWGEEDDSDLQNFAIRAFRTAQSCLLGILPIDEVTAQLPPGYLDLDQISLCQNVNEKHARLYRLVNIHQLKAHLYLPFFLLSSGSRGQRHGRDCYVKSVRALLEAYLYLYESDPATARISNSVKLSGFSALTAAVIVFLRLLGRDTAREKILKRNPTWYGQSLIHRTISALNDRSEGQPGSLPGQCHTALNELVRISQSLERGISRQIVMPYFGIVTIDRKCDNGLQAPDSLWQERLTESTTELLHK</sequence>
<evidence type="ECO:0000256" key="1">
    <source>
        <dbReference type="ARBA" id="ARBA00023015"/>
    </source>
</evidence>
<dbReference type="AlphaFoldDB" id="A0A8H6A401"/>